<accession>A0A6G0VK09</accession>
<keyword evidence="2" id="KW-1185">Reference proteome</keyword>
<protein>
    <submittedName>
        <fullName evidence="1">Uncharacterized protein</fullName>
    </submittedName>
</protein>
<dbReference type="AlphaFoldDB" id="A0A6G0VK09"/>
<evidence type="ECO:0000313" key="1">
    <source>
        <dbReference type="EMBL" id="KAF0691691.1"/>
    </source>
</evidence>
<dbReference type="Proteomes" id="UP000478052">
    <property type="component" value="Unassembled WGS sequence"/>
</dbReference>
<name>A0A6G0VK09_APHCR</name>
<dbReference type="EMBL" id="VUJU01015875">
    <property type="protein sequence ID" value="KAF0691691.1"/>
    <property type="molecule type" value="Genomic_DNA"/>
</dbReference>
<reference evidence="1 2" key="1">
    <citation type="submission" date="2019-08" db="EMBL/GenBank/DDBJ databases">
        <title>Whole genome of Aphis craccivora.</title>
        <authorList>
            <person name="Voronova N.V."/>
            <person name="Shulinski R.S."/>
            <person name="Bandarenka Y.V."/>
            <person name="Zhorov D.G."/>
            <person name="Warner D."/>
        </authorList>
    </citation>
    <scope>NUCLEOTIDE SEQUENCE [LARGE SCALE GENOMIC DNA]</scope>
    <source>
        <strain evidence="1">180601</strain>
        <tissue evidence="1">Whole Body</tissue>
    </source>
</reference>
<evidence type="ECO:0000313" key="2">
    <source>
        <dbReference type="Proteomes" id="UP000478052"/>
    </source>
</evidence>
<sequence>MDSDSILKCVETDSLESPYYKKKIPYIYRLQYNKQNQKMAVMFSDFPTDKSQKCAVCEDPVHTLSTCSVTRPGQSGNGTFIICLKCFNDVPFTESWNKKSTNKKRIRSYLNPNPHLKYLSRIK</sequence>
<organism evidence="1 2">
    <name type="scientific">Aphis craccivora</name>
    <name type="common">Cowpea aphid</name>
    <dbReference type="NCBI Taxonomy" id="307492"/>
    <lineage>
        <taxon>Eukaryota</taxon>
        <taxon>Metazoa</taxon>
        <taxon>Ecdysozoa</taxon>
        <taxon>Arthropoda</taxon>
        <taxon>Hexapoda</taxon>
        <taxon>Insecta</taxon>
        <taxon>Pterygota</taxon>
        <taxon>Neoptera</taxon>
        <taxon>Paraneoptera</taxon>
        <taxon>Hemiptera</taxon>
        <taxon>Sternorrhyncha</taxon>
        <taxon>Aphidomorpha</taxon>
        <taxon>Aphidoidea</taxon>
        <taxon>Aphididae</taxon>
        <taxon>Aphidini</taxon>
        <taxon>Aphis</taxon>
        <taxon>Aphis</taxon>
    </lineage>
</organism>
<comment type="caution">
    <text evidence="1">The sequence shown here is derived from an EMBL/GenBank/DDBJ whole genome shotgun (WGS) entry which is preliminary data.</text>
</comment>
<gene>
    <name evidence="1" type="ORF">FWK35_00030649</name>
</gene>
<proteinExistence type="predicted"/>